<evidence type="ECO:0000256" key="13">
    <source>
        <dbReference type="SAM" id="Coils"/>
    </source>
</evidence>
<keyword evidence="3" id="KW-1003">Cell membrane</keyword>
<dbReference type="FunFam" id="1.10.506.10:FF:000035">
    <property type="entry name" value="Plexin b2a"/>
    <property type="match status" value="1"/>
</dbReference>
<dbReference type="InterPro" id="IPR001627">
    <property type="entry name" value="Semap_dom"/>
</dbReference>
<dbReference type="PROSITE" id="PS51257">
    <property type="entry name" value="PROKAR_LIPOPROTEIN"/>
    <property type="match status" value="1"/>
</dbReference>
<evidence type="ECO:0000313" key="18">
    <source>
        <dbReference type="Proteomes" id="UP000472270"/>
    </source>
</evidence>
<dbReference type="InterPro" id="IPR031148">
    <property type="entry name" value="Plexin"/>
</dbReference>
<dbReference type="Pfam" id="PF24479">
    <property type="entry name" value="PSI_PlexinA-B"/>
    <property type="match status" value="1"/>
</dbReference>
<evidence type="ECO:0000256" key="8">
    <source>
        <dbReference type="ARBA" id="ARBA00023136"/>
    </source>
</evidence>
<evidence type="ECO:0000313" key="17">
    <source>
        <dbReference type="Ensembl" id="ENSSRHP00000031273.1"/>
    </source>
</evidence>
<dbReference type="InterPro" id="IPR013783">
    <property type="entry name" value="Ig-like_fold"/>
</dbReference>
<evidence type="ECO:0000256" key="4">
    <source>
        <dbReference type="ARBA" id="ARBA00022692"/>
    </source>
</evidence>
<dbReference type="GO" id="GO:0007162">
    <property type="term" value="P:negative regulation of cell adhesion"/>
    <property type="evidence" value="ECO:0007669"/>
    <property type="project" value="TreeGrafter"/>
</dbReference>
<feature type="transmembrane region" description="Helical" evidence="14">
    <location>
        <begin position="994"/>
        <end position="1016"/>
    </location>
</feature>
<feature type="chain" id="PRO_5025507205" evidence="15">
    <location>
        <begin position="21"/>
        <end position="1633"/>
    </location>
</feature>
<dbReference type="PANTHER" id="PTHR22625">
    <property type="entry name" value="PLEXIN"/>
    <property type="match status" value="1"/>
</dbReference>
<dbReference type="GO" id="GO:0005886">
    <property type="term" value="C:plasma membrane"/>
    <property type="evidence" value="ECO:0007669"/>
    <property type="project" value="UniProtKB-SubCell"/>
</dbReference>
<dbReference type="SMART" id="SM00423">
    <property type="entry name" value="PSI"/>
    <property type="match status" value="2"/>
</dbReference>
<dbReference type="FunFam" id="1.10.506.10:FF:000042">
    <property type="entry name" value="Plexin b2a"/>
    <property type="match status" value="1"/>
</dbReference>
<evidence type="ECO:0000256" key="7">
    <source>
        <dbReference type="ARBA" id="ARBA00022989"/>
    </source>
</evidence>
<evidence type="ECO:0000256" key="10">
    <source>
        <dbReference type="ARBA" id="ARBA00023170"/>
    </source>
</evidence>
<dbReference type="InterPro" id="IPR046800">
    <property type="entry name" value="Plexin_RBD"/>
</dbReference>
<dbReference type="GO" id="GO:0007411">
    <property type="term" value="P:axon guidance"/>
    <property type="evidence" value="ECO:0007669"/>
    <property type="project" value="UniProtKB-ARBA"/>
</dbReference>
<comment type="similarity">
    <text evidence="2">Belongs to the plexin family.</text>
</comment>
<feature type="coiled-coil region" evidence="13">
    <location>
        <begin position="1013"/>
        <end position="1047"/>
    </location>
</feature>
<protein>
    <submittedName>
        <fullName evidence="17">Plexin-B2-like</fullName>
    </submittedName>
</protein>
<dbReference type="GO" id="GO:0050772">
    <property type="term" value="P:positive regulation of axonogenesis"/>
    <property type="evidence" value="ECO:0007669"/>
    <property type="project" value="TreeGrafter"/>
</dbReference>
<dbReference type="InterPro" id="IPR015943">
    <property type="entry name" value="WD40/YVTN_repeat-like_dom_sf"/>
</dbReference>
<dbReference type="SMART" id="SM00630">
    <property type="entry name" value="Sema"/>
    <property type="match status" value="1"/>
</dbReference>
<reference evidence="17" key="2">
    <citation type="submission" date="2025-09" db="UniProtKB">
        <authorList>
            <consortium name="Ensembl"/>
        </authorList>
    </citation>
    <scope>IDENTIFICATION</scope>
</reference>
<dbReference type="InterPro" id="IPR057533">
    <property type="entry name" value="PSI_Plexin-B"/>
</dbReference>
<dbReference type="GO" id="GO:0017154">
    <property type="term" value="F:semaphorin receptor activity"/>
    <property type="evidence" value="ECO:0007669"/>
    <property type="project" value="InterPro"/>
</dbReference>
<evidence type="ECO:0000256" key="14">
    <source>
        <dbReference type="SAM" id="Phobius"/>
    </source>
</evidence>
<dbReference type="GO" id="GO:0002116">
    <property type="term" value="C:semaphorin receptor complex"/>
    <property type="evidence" value="ECO:0007669"/>
    <property type="project" value="TreeGrafter"/>
</dbReference>
<keyword evidence="10" id="KW-0675">Receptor</keyword>
<reference evidence="17" key="1">
    <citation type="submission" date="2025-08" db="UniProtKB">
        <authorList>
            <consortium name="Ensembl"/>
        </authorList>
    </citation>
    <scope>IDENTIFICATION</scope>
</reference>
<feature type="signal peptide" evidence="15">
    <location>
        <begin position="1"/>
        <end position="20"/>
    </location>
</feature>
<sequence length="1633" mass="183347">MAWRALAALSLLLCFGSSCCDDTQDYFLSDTIINNVVQDPQTGRIYVGAINNIYQLNYDLLKESSAATGPKTDNPHCTPPITAQCTDAKDMDNINKLLLVNSANGTLIVCGSLFRGICSLVNLNSVDEQVYYSDTKGEKTYVASTEESVAVVGVISYFIEAHNNANLSIFLVGKGYGSSDSSKLISTRLLQEHGEMDVFENMVEASTVQASPFVQRYLHDFRHAFKDNGYIYFLFSRTPGTSDSRKITFIARLCENDHHYYSYTELQLNCSVNTEQQDNTYNKVQAVYLATPGEVLVLFAVFSADEDGGRSALCMYPLSSINARLEEVIESCYIGEVLEDEKPKTVYSPYISKTEAYKCGAEFLPSPLASKPEYALAVKPIYTRNDMLTAVAVAVENEHTVAFLGTSGADVLKVSPIPGSVKVNAVWLITSVCLLCSCSCTRKKDCRKGEGKNAWLWSPKQTCVTIESFEPPNISCKKTERTQVLKHSMYTNTHTVIQSGVISNPNLLRIDSGLIFTGCNRSSLSENTPCIACVTSKWGCQWNSQDHTCSDSDDTVKGDHIIQHMEDDRCPQFEIPEPLLIPVGIKTSIQFQGKNLEKYTGKTFQIGTELMKQVGEVTVECPSELLCFPPFFYSVVLYNCSVRREDCSLCKNADQKYNCVWCDTTKSCIYRALCNQELAQCPPPKITDIVPRYGPMKGQISVTIKGSNLGIKQEDIKRITVAGVPCTHQPERYSVSTRYSITALIDECSITAYTVPLFESGPVEVEVEGGRTGQSDVYFTYRDPVPKDVSPSKGPAAGGTVITITGDNLDTASIDDISITVDREPCKVLTFGKEITCMTGPHKGQKIPSDSVTCLCACLCVFSGGRKIVVMGSGFDQVQRATMRVLPSSDEFNHKSSNVEVRVMFDMIIFGPICGKVNGFSKAMTAKEAQAFVGDVLCPVTILEDDKLFLVAPSSPPKSTSRRHRRDTSSEIIFGNGEWNVGSVRFERKYEVPLYIIIPAVLIPMVLFIAVSIYCYRRKSQQAEREYEKIKNQLANLEESVRDRCKKEFTDLMIEMEDHTSDLNEARIPFLDYKNYTNRVFFLPSKDGANDVMITGKLDIPESRRAIVDQALNQFSNLLNSKTFLINFIRTLEGRQEFNARNKVYFASLLTVALHGKLEYYTDIMRTLLLELMEEYIHSKNPKLMLRRSETVVERMLCNWMSICLYQFLKDSAGEPLYKLFKAIKHQVEKGPVDAKMKKAKYTLNDTGLLGDDVEYSVLTLQVLVHGEGPDVTPVKVLNCDSISQVKEKIIEQVYRNLPYSQRPTVDSVALEWRPGSTGQILSDLDLTSQKEGRWKRINTLAHYNVRDGATLVLSRVLHTQQSFDQNQDNHEERNALLEDDKVFHLVRPADELEEVKSKRGSMKDKATTKAITEIYLTRLLSMKGTLQQFVDDFFRSVLCSGNVVPPAVKYFFDFLDEQAQKHDNVDDETIHIWKTNSLPLRFWVNILKNPHFIFDVHVTEVVDASLSVIAQTFMDACTKTEHKLTRESPSNKLLYAKEISTYKKMVDDYYKGIRQMVPVSDQDMNTHLAEVSRSHTDKLNTQVALHQLYQYASKYYDGIISSLEDDPAAQSKQLTLRLQQIAAALENKVTDL</sequence>
<dbReference type="Gene3D" id="1.10.506.10">
    <property type="entry name" value="GTPase Activation - p120gap, domain 1"/>
    <property type="match status" value="1"/>
</dbReference>
<organism evidence="17 18">
    <name type="scientific">Sinocyclocheilus rhinocerous</name>
    <dbReference type="NCBI Taxonomy" id="307959"/>
    <lineage>
        <taxon>Eukaryota</taxon>
        <taxon>Metazoa</taxon>
        <taxon>Chordata</taxon>
        <taxon>Craniata</taxon>
        <taxon>Vertebrata</taxon>
        <taxon>Euteleostomi</taxon>
        <taxon>Actinopterygii</taxon>
        <taxon>Neopterygii</taxon>
        <taxon>Teleostei</taxon>
        <taxon>Ostariophysi</taxon>
        <taxon>Cypriniformes</taxon>
        <taxon>Cyprinidae</taxon>
        <taxon>Cyprininae</taxon>
        <taxon>Sinocyclocheilus</taxon>
    </lineage>
</organism>
<dbReference type="Pfam" id="PF01833">
    <property type="entry name" value="TIG"/>
    <property type="match status" value="2"/>
</dbReference>
<dbReference type="PANTHER" id="PTHR22625:SF9">
    <property type="entry name" value="PLEXIN-B2"/>
    <property type="match status" value="1"/>
</dbReference>
<dbReference type="Gene3D" id="2.130.10.10">
    <property type="entry name" value="YVTN repeat-like/Quinoprotein amine dehydrogenase"/>
    <property type="match status" value="1"/>
</dbReference>
<dbReference type="InterPro" id="IPR014756">
    <property type="entry name" value="Ig_E-set"/>
</dbReference>
<comment type="subcellular location">
    <subcellularLocation>
        <location evidence="1">Cell membrane</location>
        <topology evidence="1">Single-pass type I membrane protein</topology>
    </subcellularLocation>
</comment>
<dbReference type="InterPro" id="IPR016201">
    <property type="entry name" value="PSI"/>
</dbReference>
<keyword evidence="8 14" id="KW-0472">Membrane</keyword>
<dbReference type="InterPro" id="IPR002909">
    <property type="entry name" value="IPT_dom"/>
</dbReference>
<name>A0A673HXG0_9TELE</name>
<gene>
    <name evidence="17" type="primary">plxnb2a.1</name>
</gene>
<dbReference type="Pfam" id="PF24317">
    <property type="entry name" value="PSI_Plexin-B"/>
    <property type="match status" value="1"/>
</dbReference>
<dbReference type="SUPFAM" id="SSF81296">
    <property type="entry name" value="E set domains"/>
    <property type="match status" value="2"/>
</dbReference>
<comment type="caution">
    <text evidence="12">Lacks conserved residue(s) required for the propagation of feature annotation.</text>
</comment>
<dbReference type="PROSITE" id="PS51004">
    <property type="entry name" value="SEMA"/>
    <property type="match status" value="1"/>
</dbReference>
<evidence type="ECO:0000259" key="16">
    <source>
        <dbReference type="PROSITE" id="PS51004"/>
    </source>
</evidence>
<evidence type="ECO:0000256" key="11">
    <source>
        <dbReference type="ARBA" id="ARBA00023180"/>
    </source>
</evidence>
<dbReference type="FunFam" id="3.10.20.90:FF:000102">
    <property type="entry name" value="Plexin B2"/>
    <property type="match status" value="1"/>
</dbReference>
<evidence type="ECO:0000256" key="15">
    <source>
        <dbReference type="SAM" id="SignalP"/>
    </source>
</evidence>
<dbReference type="SMART" id="SM00429">
    <property type="entry name" value="IPT"/>
    <property type="match status" value="2"/>
</dbReference>
<dbReference type="Pfam" id="PF08337">
    <property type="entry name" value="Plexin_cytopl"/>
    <property type="match status" value="1"/>
</dbReference>
<accession>A0A673HXG0</accession>
<dbReference type="InterPro" id="IPR036352">
    <property type="entry name" value="Semap_dom_sf"/>
</dbReference>
<keyword evidence="7 14" id="KW-1133">Transmembrane helix</keyword>
<keyword evidence="6" id="KW-0677">Repeat</keyword>
<evidence type="ECO:0000256" key="1">
    <source>
        <dbReference type="ARBA" id="ARBA00004251"/>
    </source>
</evidence>
<dbReference type="Ensembl" id="ENSSRHT00000032186.1">
    <property type="protein sequence ID" value="ENSSRHP00000031273.1"/>
    <property type="gene ID" value="ENSSRHG00000015333.1"/>
</dbReference>
<dbReference type="InterPro" id="IPR013548">
    <property type="entry name" value="Plexin_cytoplasmic_RasGAP_dom"/>
</dbReference>
<evidence type="ECO:0000256" key="6">
    <source>
        <dbReference type="ARBA" id="ARBA00022737"/>
    </source>
</evidence>
<dbReference type="GO" id="GO:0008360">
    <property type="term" value="P:regulation of cell shape"/>
    <property type="evidence" value="ECO:0007669"/>
    <property type="project" value="TreeGrafter"/>
</dbReference>
<keyword evidence="13" id="KW-0175">Coiled coil</keyword>
<dbReference type="CDD" id="cd12792">
    <property type="entry name" value="RasGAP_plexin_B2"/>
    <property type="match status" value="1"/>
</dbReference>
<dbReference type="SUPFAM" id="SSF48350">
    <property type="entry name" value="GTPase activation domain, GAP"/>
    <property type="match status" value="1"/>
</dbReference>
<dbReference type="GO" id="GO:0030334">
    <property type="term" value="P:regulation of cell migration"/>
    <property type="evidence" value="ECO:0007669"/>
    <property type="project" value="TreeGrafter"/>
</dbReference>
<keyword evidence="11" id="KW-0325">Glycoprotein</keyword>
<evidence type="ECO:0000256" key="12">
    <source>
        <dbReference type="PROSITE-ProRule" id="PRU00352"/>
    </source>
</evidence>
<evidence type="ECO:0000256" key="3">
    <source>
        <dbReference type="ARBA" id="ARBA00022475"/>
    </source>
</evidence>
<dbReference type="CDD" id="cd00603">
    <property type="entry name" value="IPT_PCSR"/>
    <property type="match status" value="1"/>
</dbReference>
<dbReference type="Pfam" id="PF01403">
    <property type="entry name" value="Sema"/>
    <property type="match status" value="1"/>
</dbReference>
<evidence type="ECO:0000256" key="5">
    <source>
        <dbReference type="ARBA" id="ARBA00022729"/>
    </source>
</evidence>
<keyword evidence="4 14" id="KW-0812">Transmembrane</keyword>
<evidence type="ECO:0000256" key="9">
    <source>
        <dbReference type="ARBA" id="ARBA00023157"/>
    </source>
</evidence>
<feature type="domain" description="Sema" evidence="16">
    <location>
        <begin position="10"/>
        <end position="469"/>
    </location>
</feature>
<dbReference type="Gene3D" id="2.60.40.10">
    <property type="entry name" value="Immunoglobulins"/>
    <property type="match status" value="2"/>
</dbReference>
<dbReference type="Pfam" id="PF20170">
    <property type="entry name" value="Plexin_RBD"/>
    <property type="match status" value="1"/>
</dbReference>
<keyword evidence="5 15" id="KW-0732">Signal</keyword>
<dbReference type="Proteomes" id="UP000472270">
    <property type="component" value="Unassembled WGS sequence"/>
</dbReference>
<proteinExistence type="inferred from homology"/>
<dbReference type="FunFam" id="2.60.40.10:FF:000203">
    <property type="entry name" value="Plexin B2"/>
    <property type="match status" value="1"/>
</dbReference>
<dbReference type="Gene3D" id="3.10.20.90">
    <property type="entry name" value="Phosphatidylinositol 3-kinase Catalytic Subunit, Chain A, domain 1"/>
    <property type="match status" value="1"/>
</dbReference>
<keyword evidence="18" id="KW-1185">Reference proteome</keyword>
<dbReference type="InterPro" id="IPR008936">
    <property type="entry name" value="Rho_GTPase_activation_prot"/>
</dbReference>
<dbReference type="SUPFAM" id="SSF101912">
    <property type="entry name" value="Sema domain"/>
    <property type="match status" value="1"/>
</dbReference>
<evidence type="ECO:0000256" key="2">
    <source>
        <dbReference type="ARBA" id="ARBA00010297"/>
    </source>
</evidence>
<keyword evidence="9" id="KW-1015">Disulfide bond</keyword>